<dbReference type="EMBL" id="VCPC01000002">
    <property type="protein sequence ID" value="TMV13140.1"/>
    <property type="molecule type" value="Genomic_DNA"/>
</dbReference>
<reference evidence="2 3" key="1">
    <citation type="submission" date="2019-05" db="EMBL/GenBank/DDBJ databases">
        <title>Marivita sp. nov. isolated from sea sediment.</title>
        <authorList>
            <person name="Kim W."/>
        </authorList>
    </citation>
    <scope>NUCLEOTIDE SEQUENCE [LARGE SCALE GENOMIC DNA]</scope>
    <source>
        <strain evidence="2 3">CAU 1492</strain>
    </source>
</reference>
<organism evidence="2 3">
    <name type="scientific">Arenibacterium halophilum</name>
    <dbReference type="NCBI Taxonomy" id="2583821"/>
    <lineage>
        <taxon>Bacteria</taxon>
        <taxon>Pseudomonadati</taxon>
        <taxon>Pseudomonadota</taxon>
        <taxon>Alphaproteobacteria</taxon>
        <taxon>Rhodobacterales</taxon>
        <taxon>Paracoccaceae</taxon>
        <taxon>Arenibacterium</taxon>
    </lineage>
</organism>
<keyword evidence="3" id="KW-1185">Reference proteome</keyword>
<proteinExistence type="predicted"/>
<comment type="caution">
    <text evidence="2">The sequence shown here is derived from an EMBL/GenBank/DDBJ whole genome shotgun (WGS) entry which is preliminary data.</text>
</comment>
<sequence length="61" mass="7126">MHRLIFQWAAFALVLAVAVVPAWLGLHFRHFLPYMGAMVSFAILAVIWLRLFRRDRDVADE</sequence>
<evidence type="ECO:0000313" key="3">
    <source>
        <dbReference type="Proteomes" id="UP001191082"/>
    </source>
</evidence>
<keyword evidence="1" id="KW-0812">Transmembrane</keyword>
<feature type="transmembrane region" description="Helical" evidence="1">
    <location>
        <begin position="31"/>
        <end position="52"/>
    </location>
</feature>
<name>A0ABY2X9T7_9RHOB</name>
<keyword evidence="1" id="KW-0472">Membrane</keyword>
<accession>A0ABY2X9T7</accession>
<dbReference type="Proteomes" id="UP001191082">
    <property type="component" value="Unassembled WGS sequence"/>
</dbReference>
<keyword evidence="1" id="KW-1133">Transmembrane helix</keyword>
<evidence type="ECO:0000256" key="1">
    <source>
        <dbReference type="SAM" id="Phobius"/>
    </source>
</evidence>
<dbReference type="RefSeq" id="WP_138863696.1">
    <property type="nucleotide sequence ID" value="NZ_VCPC01000002.1"/>
</dbReference>
<gene>
    <name evidence="2" type="ORF">FGK64_10210</name>
</gene>
<evidence type="ECO:0000313" key="2">
    <source>
        <dbReference type="EMBL" id="TMV13140.1"/>
    </source>
</evidence>
<protein>
    <submittedName>
        <fullName evidence="2">Uncharacterized protein</fullName>
    </submittedName>
</protein>